<dbReference type="InterPro" id="IPR021331">
    <property type="entry name" value="Hva1_TUDOR"/>
</dbReference>
<dbReference type="AlphaFoldDB" id="A0A9W8E631"/>
<dbReference type="EMBL" id="JANBPY010001035">
    <property type="protein sequence ID" value="KAJ1961987.1"/>
    <property type="molecule type" value="Genomic_DNA"/>
</dbReference>
<evidence type="ECO:0000259" key="1">
    <source>
        <dbReference type="Pfam" id="PF11160"/>
    </source>
</evidence>
<accession>A0A9W8E631</accession>
<proteinExistence type="predicted"/>
<name>A0A9W8E631_9FUNG</name>
<comment type="caution">
    <text evidence="2">The sequence shown here is derived from an EMBL/GenBank/DDBJ whole genome shotgun (WGS) entry which is preliminary data.</text>
</comment>
<dbReference type="Proteomes" id="UP001150925">
    <property type="component" value="Unassembled WGS sequence"/>
</dbReference>
<dbReference type="Pfam" id="PF11160">
    <property type="entry name" value="Hva1_TUDOR"/>
    <property type="match status" value="1"/>
</dbReference>
<sequence>MVREYSVGDHVEYRPVEGKPTLSTGIIKDVLVDPVPPAEADTKVMPPAGHPHYMIENDRTHKQNAYKEDVIEQIIH</sequence>
<keyword evidence="3" id="KW-1185">Reference proteome</keyword>
<protein>
    <recommendedName>
        <fullName evidence="1">Hypervirulence associated protein TUDOR domain-containing protein</fullName>
    </recommendedName>
</protein>
<reference evidence="2" key="1">
    <citation type="submission" date="2022-07" db="EMBL/GenBank/DDBJ databases">
        <title>Phylogenomic reconstructions and comparative analyses of Kickxellomycotina fungi.</title>
        <authorList>
            <person name="Reynolds N.K."/>
            <person name="Stajich J.E."/>
            <person name="Barry K."/>
            <person name="Grigoriev I.V."/>
            <person name="Crous P."/>
            <person name="Smith M.E."/>
        </authorList>
    </citation>
    <scope>NUCLEOTIDE SEQUENCE</scope>
    <source>
        <strain evidence="2">RSA 1196</strain>
    </source>
</reference>
<feature type="non-terminal residue" evidence="2">
    <location>
        <position position="76"/>
    </location>
</feature>
<dbReference type="OrthoDB" id="10052172at2759"/>
<gene>
    <name evidence="2" type="ORF">IWQ62_003677</name>
</gene>
<evidence type="ECO:0000313" key="3">
    <source>
        <dbReference type="Proteomes" id="UP001150925"/>
    </source>
</evidence>
<organism evidence="2 3">
    <name type="scientific">Dispira parvispora</name>
    <dbReference type="NCBI Taxonomy" id="1520584"/>
    <lineage>
        <taxon>Eukaryota</taxon>
        <taxon>Fungi</taxon>
        <taxon>Fungi incertae sedis</taxon>
        <taxon>Zoopagomycota</taxon>
        <taxon>Kickxellomycotina</taxon>
        <taxon>Dimargaritomycetes</taxon>
        <taxon>Dimargaritales</taxon>
        <taxon>Dimargaritaceae</taxon>
        <taxon>Dispira</taxon>
    </lineage>
</organism>
<evidence type="ECO:0000313" key="2">
    <source>
        <dbReference type="EMBL" id="KAJ1961987.1"/>
    </source>
</evidence>
<feature type="domain" description="Hypervirulence associated protein TUDOR" evidence="1">
    <location>
        <begin position="8"/>
        <end position="69"/>
    </location>
</feature>